<accession>A0ABN9XW29</accession>
<evidence type="ECO:0008006" key="4">
    <source>
        <dbReference type="Google" id="ProtNLM"/>
    </source>
</evidence>
<evidence type="ECO:0000256" key="1">
    <source>
        <dbReference type="SAM" id="MobiDB-lite"/>
    </source>
</evidence>
<organism evidence="2 3">
    <name type="scientific">Prorocentrum cordatum</name>
    <dbReference type="NCBI Taxonomy" id="2364126"/>
    <lineage>
        <taxon>Eukaryota</taxon>
        <taxon>Sar</taxon>
        <taxon>Alveolata</taxon>
        <taxon>Dinophyceae</taxon>
        <taxon>Prorocentrales</taxon>
        <taxon>Prorocentraceae</taxon>
        <taxon>Prorocentrum</taxon>
    </lineage>
</organism>
<feature type="non-terminal residue" evidence="2">
    <location>
        <position position="1"/>
    </location>
</feature>
<dbReference type="EMBL" id="CAUYUJ010021086">
    <property type="protein sequence ID" value="CAK0902549.1"/>
    <property type="molecule type" value="Genomic_DNA"/>
</dbReference>
<feature type="region of interest" description="Disordered" evidence="1">
    <location>
        <begin position="159"/>
        <end position="182"/>
    </location>
</feature>
<gene>
    <name evidence="2" type="ORF">PCOR1329_LOCUS79138</name>
</gene>
<comment type="caution">
    <text evidence="2">The sequence shown here is derived from an EMBL/GenBank/DDBJ whole genome shotgun (WGS) entry which is preliminary data.</text>
</comment>
<reference evidence="2" key="1">
    <citation type="submission" date="2023-10" db="EMBL/GenBank/DDBJ databases">
        <authorList>
            <person name="Chen Y."/>
            <person name="Shah S."/>
            <person name="Dougan E. K."/>
            <person name="Thang M."/>
            <person name="Chan C."/>
        </authorList>
    </citation>
    <scope>NUCLEOTIDE SEQUENCE [LARGE SCALE GENOMIC DNA]</scope>
</reference>
<evidence type="ECO:0000313" key="2">
    <source>
        <dbReference type="EMBL" id="CAK0902549.1"/>
    </source>
</evidence>
<proteinExistence type="predicted"/>
<sequence length="222" mass="22225">RTFRAGPIGTPGRSVPAQLGGAVSVPGFGPSHFGSSVRFFQASQKASSSGQSASFDAPRAPGPMALAGLLGLALLVRGVPASQEAESCEAAGGCDEAGLAQLRASLATKGGDSDQEGGGCKSNGKQCNADRKCCSGHCSVWPPPVGVCADVASLAQTDESQGGATKGGASDEEEGGCKSKGKLCAKDSKCCSGFCDRSNGDRDKPIGRLREIDLVQNAGLCS</sequence>
<name>A0ABN9XW29_9DINO</name>
<evidence type="ECO:0000313" key="3">
    <source>
        <dbReference type="Proteomes" id="UP001189429"/>
    </source>
</evidence>
<dbReference type="Proteomes" id="UP001189429">
    <property type="component" value="Unassembled WGS sequence"/>
</dbReference>
<protein>
    <recommendedName>
        <fullName evidence="4">WAP domain-containing protein</fullName>
    </recommendedName>
</protein>
<keyword evidence="3" id="KW-1185">Reference proteome</keyword>